<dbReference type="InterPro" id="IPR036388">
    <property type="entry name" value="WH-like_DNA-bd_sf"/>
</dbReference>
<accession>A0AA38F992</accession>
<dbReference type="SUPFAM" id="SSF52058">
    <property type="entry name" value="L domain-like"/>
    <property type="match status" value="1"/>
</dbReference>
<dbReference type="PANTHER" id="PTHR36766">
    <property type="entry name" value="PLANT BROAD-SPECTRUM MILDEW RESISTANCE PROTEIN RPW8"/>
    <property type="match status" value="1"/>
</dbReference>
<evidence type="ECO:0008006" key="11">
    <source>
        <dbReference type="Google" id="ProtNLM"/>
    </source>
</evidence>
<keyword evidence="4" id="KW-0067">ATP-binding</keyword>
<dbReference type="InterPro" id="IPR058922">
    <property type="entry name" value="WHD_DRP"/>
</dbReference>
<dbReference type="InterPro" id="IPR042197">
    <property type="entry name" value="Apaf_helical"/>
</dbReference>
<evidence type="ECO:0000256" key="3">
    <source>
        <dbReference type="ARBA" id="ARBA00022821"/>
    </source>
</evidence>
<keyword evidence="10" id="KW-1185">Reference proteome</keyword>
<reference evidence="9 10" key="1">
    <citation type="journal article" date="2021" name="Nat. Plants">
        <title>The Taxus genome provides insights into paclitaxel biosynthesis.</title>
        <authorList>
            <person name="Xiong X."/>
            <person name="Gou J."/>
            <person name="Liao Q."/>
            <person name="Li Y."/>
            <person name="Zhou Q."/>
            <person name="Bi G."/>
            <person name="Li C."/>
            <person name="Du R."/>
            <person name="Wang X."/>
            <person name="Sun T."/>
            <person name="Guo L."/>
            <person name="Liang H."/>
            <person name="Lu P."/>
            <person name="Wu Y."/>
            <person name="Zhang Z."/>
            <person name="Ro D.K."/>
            <person name="Shang Y."/>
            <person name="Huang S."/>
            <person name="Yan J."/>
        </authorList>
    </citation>
    <scope>NUCLEOTIDE SEQUENCE [LARGE SCALE GENOMIC DNA]</scope>
    <source>
        <strain evidence="9">Ta-2019</strain>
    </source>
</reference>
<dbReference type="InterPro" id="IPR038005">
    <property type="entry name" value="RX-like_CC"/>
</dbReference>
<dbReference type="AlphaFoldDB" id="A0AA38F992"/>
<dbReference type="InterPro" id="IPR041118">
    <property type="entry name" value="Rx_N"/>
</dbReference>
<evidence type="ECO:0000259" key="8">
    <source>
        <dbReference type="Pfam" id="PF23598"/>
    </source>
</evidence>
<evidence type="ECO:0000313" key="10">
    <source>
        <dbReference type="Proteomes" id="UP000824469"/>
    </source>
</evidence>
<protein>
    <recommendedName>
        <fullName evidence="11">Disease resistance protein</fullName>
    </recommendedName>
</protein>
<dbReference type="PRINTS" id="PR00364">
    <property type="entry name" value="DISEASERSIST"/>
</dbReference>
<evidence type="ECO:0000256" key="2">
    <source>
        <dbReference type="ARBA" id="ARBA00022741"/>
    </source>
</evidence>
<dbReference type="CDD" id="cd14798">
    <property type="entry name" value="RX-CC_like"/>
    <property type="match status" value="1"/>
</dbReference>
<dbReference type="SUPFAM" id="SSF52540">
    <property type="entry name" value="P-loop containing nucleoside triphosphate hydrolases"/>
    <property type="match status" value="1"/>
</dbReference>
<keyword evidence="3" id="KW-0611">Plant defense</keyword>
<dbReference type="GO" id="GO:0043531">
    <property type="term" value="F:ADP binding"/>
    <property type="evidence" value="ECO:0007669"/>
    <property type="project" value="InterPro"/>
</dbReference>
<evidence type="ECO:0000259" key="6">
    <source>
        <dbReference type="Pfam" id="PF18052"/>
    </source>
</evidence>
<dbReference type="Pfam" id="PF18052">
    <property type="entry name" value="Rx_N"/>
    <property type="match status" value="1"/>
</dbReference>
<evidence type="ECO:0000256" key="4">
    <source>
        <dbReference type="ARBA" id="ARBA00022840"/>
    </source>
</evidence>
<comment type="caution">
    <text evidence="9">The sequence shown here is derived from an EMBL/GenBank/DDBJ whole genome shotgun (WGS) entry which is preliminary data.</text>
</comment>
<dbReference type="Gene3D" id="1.10.10.10">
    <property type="entry name" value="Winged helix-like DNA-binding domain superfamily/Winged helix DNA-binding domain"/>
    <property type="match status" value="1"/>
</dbReference>
<evidence type="ECO:0000256" key="1">
    <source>
        <dbReference type="ARBA" id="ARBA00022737"/>
    </source>
</evidence>
<feature type="domain" description="Disease resistance R13L4/SHOC-2-like LRR" evidence="8">
    <location>
        <begin position="675"/>
        <end position="903"/>
    </location>
</feature>
<dbReference type="Pfam" id="PF23559">
    <property type="entry name" value="WHD_DRP"/>
    <property type="match status" value="1"/>
</dbReference>
<evidence type="ECO:0000259" key="7">
    <source>
        <dbReference type="Pfam" id="PF23559"/>
    </source>
</evidence>
<evidence type="ECO:0000259" key="5">
    <source>
        <dbReference type="Pfam" id="PF00931"/>
    </source>
</evidence>
<dbReference type="GO" id="GO:0005524">
    <property type="term" value="F:ATP binding"/>
    <property type="evidence" value="ECO:0007669"/>
    <property type="project" value="UniProtKB-KW"/>
</dbReference>
<keyword evidence="2" id="KW-0547">Nucleotide-binding</keyword>
<feature type="domain" description="NB-ARC" evidence="5">
    <location>
        <begin position="167"/>
        <end position="355"/>
    </location>
</feature>
<dbReference type="InterPro" id="IPR055414">
    <property type="entry name" value="LRR_R13L4/SHOC2-like"/>
</dbReference>
<feature type="domain" description="Disease resistance N-terminal" evidence="6">
    <location>
        <begin position="12"/>
        <end position="91"/>
    </location>
</feature>
<dbReference type="Gene3D" id="1.10.8.430">
    <property type="entry name" value="Helical domain of apoptotic protease-activating factors"/>
    <property type="match status" value="1"/>
</dbReference>
<dbReference type="InterPro" id="IPR027417">
    <property type="entry name" value="P-loop_NTPase"/>
</dbReference>
<dbReference type="InterPro" id="IPR032675">
    <property type="entry name" value="LRR_dom_sf"/>
</dbReference>
<keyword evidence="1" id="KW-0677">Repeat</keyword>
<feature type="domain" description="Disease resistance R13L4/SHOC-2-like LRR" evidence="8">
    <location>
        <begin position="562"/>
        <end position="670"/>
    </location>
</feature>
<dbReference type="GO" id="GO:0006952">
    <property type="term" value="P:defense response"/>
    <property type="evidence" value="ECO:0007669"/>
    <property type="project" value="UniProtKB-KW"/>
</dbReference>
<feature type="domain" description="Disease resistance protein winged helix" evidence="7">
    <location>
        <begin position="441"/>
        <end position="511"/>
    </location>
</feature>
<dbReference type="GO" id="GO:0051707">
    <property type="term" value="P:response to other organism"/>
    <property type="evidence" value="ECO:0007669"/>
    <property type="project" value="UniProtKB-ARBA"/>
</dbReference>
<gene>
    <name evidence="9" type="ORF">KI387_042060</name>
</gene>
<dbReference type="EMBL" id="JAHRHJ020002386">
    <property type="protein sequence ID" value="KAH9292752.1"/>
    <property type="molecule type" value="Genomic_DNA"/>
</dbReference>
<proteinExistence type="predicted"/>
<evidence type="ECO:0000313" key="9">
    <source>
        <dbReference type="EMBL" id="KAH9292752.1"/>
    </source>
</evidence>
<sequence length="938" mass="106298">MAAGIADGVIGKLTGYVVHQLAKEASLVVNFTRDFEWLNNKLIYVRGFLTDADGQSAQNRLVRKWLQDVCDIAWDAEDMIEECAIYDNSLQYALSCNAQAIFRYRMGRKIRKVKDRMKSVMEDATDLKLARDLCHSDETLTGAPQRGKEWKRPSVLERDSKPVAMDNKIEHIIALLDDPAVPVTAIVGMGGLGKTFLLQHVLNRTKGRFDNSIWLSISQTYSVPKLQSDLASKIYVRAVGESPVSDVQVAGGEPTTSLRDVVKGRLSEVRAAECIHSHLERTRSLIVLDDVWSAAAENNLIQSLGLPIGDNSQCKIVVTTRNREVSRNMSAHIYQMDHLSHENSWKLFCAYAFADYQQNEPPQHLEEIARDIVKDCGKLPLAIKTTAASLRGETLLKEWVSKHRELKEVLNSNDPIIQMLKLSYDWLPGALKPCFAYFSFFPKHEEIDCEFVINLWLGEGFIPKGKEQWNIGWDYISQFGNLCLVEVVERLEEPHIGTKFCKLHDLLFDLAVSISKENKCSFSAGEAFKKKSSGHSGCRRILLSKKEIHDSALSKRNSNFGRSVRTLSLLQNHNITNIPSNFFASGRMLRVLDLRGTRISTLPKSVGNLNLLYVLNLSQTNISKVPKCVRNLTSLRFLDISWCKHEKLRLPVWIGEIKFLEYLNIEGCSDGLQRHIPKGISEIPCLLTLRSDGLGLSNGGDGFLMLENLGNLIHLQELWITFYYNEPYSRSLSMERVFGELVKMRSLGLCDKSRGIAPGMAPLGLLEPPCTDKMIDMKELEHLRLCGFAVPSWIFTFPNLRILKLVYCECIDYTTLAIETIPNLMILELTGNETCVELPKAFGESGKFSKLRFLEIRLFKKLKQFPRLEEGAMPFLQKLIFKQLLKMREVPSGLELLKSMKECIFESTGILQTWLTEGGQDWNRIKANNPNITITWKQ</sequence>
<dbReference type="Gene3D" id="3.40.50.300">
    <property type="entry name" value="P-loop containing nucleotide triphosphate hydrolases"/>
    <property type="match status" value="1"/>
</dbReference>
<organism evidence="9 10">
    <name type="scientific">Taxus chinensis</name>
    <name type="common">Chinese yew</name>
    <name type="synonym">Taxus wallichiana var. chinensis</name>
    <dbReference type="NCBI Taxonomy" id="29808"/>
    <lineage>
        <taxon>Eukaryota</taxon>
        <taxon>Viridiplantae</taxon>
        <taxon>Streptophyta</taxon>
        <taxon>Embryophyta</taxon>
        <taxon>Tracheophyta</taxon>
        <taxon>Spermatophyta</taxon>
        <taxon>Pinopsida</taxon>
        <taxon>Pinidae</taxon>
        <taxon>Conifers II</taxon>
        <taxon>Cupressales</taxon>
        <taxon>Taxaceae</taxon>
        <taxon>Taxus</taxon>
    </lineage>
</organism>
<dbReference type="OMA" id="DATHITR"/>
<dbReference type="Pfam" id="PF23598">
    <property type="entry name" value="LRR_14"/>
    <property type="match status" value="2"/>
</dbReference>
<dbReference type="Gene3D" id="3.80.10.10">
    <property type="entry name" value="Ribonuclease Inhibitor"/>
    <property type="match status" value="2"/>
</dbReference>
<dbReference type="Pfam" id="PF00931">
    <property type="entry name" value="NB-ARC"/>
    <property type="match status" value="1"/>
</dbReference>
<dbReference type="PANTHER" id="PTHR36766:SF30">
    <property type="entry name" value="TIR-NBS TYPE DISEASE RESISTANCE PROTEIN-RELATED"/>
    <property type="match status" value="1"/>
</dbReference>
<dbReference type="InterPro" id="IPR002182">
    <property type="entry name" value="NB-ARC"/>
</dbReference>
<dbReference type="Gene3D" id="1.20.5.4130">
    <property type="match status" value="1"/>
</dbReference>
<name>A0AA38F992_TAXCH</name>
<dbReference type="Proteomes" id="UP000824469">
    <property type="component" value="Unassembled WGS sequence"/>
</dbReference>